<dbReference type="Proteomes" id="UP000015105">
    <property type="component" value="Chromosome 4D"/>
</dbReference>
<name>A0A453HF74_AEGTS</name>
<feature type="compositionally biased region" description="Basic and acidic residues" evidence="1">
    <location>
        <begin position="43"/>
        <end position="58"/>
    </location>
</feature>
<feature type="compositionally biased region" description="Basic residues" evidence="1">
    <location>
        <begin position="88"/>
        <end position="97"/>
    </location>
</feature>
<evidence type="ECO:0000313" key="2">
    <source>
        <dbReference type="EnsemblPlants" id="AET4Gv20173500.3"/>
    </source>
</evidence>
<keyword evidence="3" id="KW-1185">Reference proteome</keyword>
<dbReference type="AlphaFoldDB" id="A0A453HF74"/>
<organism evidence="2 3">
    <name type="scientific">Aegilops tauschii subsp. strangulata</name>
    <name type="common">Goatgrass</name>
    <dbReference type="NCBI Taxonomy" id="200361"/>
    <lineage>
        <taxon>Eukaryota</taxon>
        <taxon>Viridiplantae</taxon>
        <taxon>Streptophyta</taxon>
        <taxon>Embryophyta</taxon>
        <taxon>Tracheophyta</taxon>
        <taxon>Spermatophyta</taxon>
        <taxon>Magnoliopsida</taxon>
        <taxon>Liliopsida</taxon>
        <taxon>Poales</taxon>
        <taxon>Poaceae</taxon>
        <taxon>BOP clade</taxon>
        <taxon>Pooideae</taxon>
        <taxon>Triticodae</taxon>
        <taxon>Triticeae</taxon>
        <taxon>Triticinae</taxon>
        <taxon>Aegilops</taxon>
    </lineage>
</organism>
<accession>A0A453HF74</accession>
<feature type="compositionally biased region" description="Acidic residues" evidence="1">
    <location>
        <begin position="66"/>
        <end position="79"/>
    </location>
</feature>
<dbReference type="Gramene" id="AET4Gv20173500.3">
    <property type="protein sequence ID" value="AET4Gv20173500.3"/>
    <property type="gene ID" value="AET4Gv20173500"/>
</dbReference>
<reference evidence="3" key="1">
    <citation type="journal article" date="2014" name="Science">
        <title>Ancient hybridizations among the ancestral genomes of bread wheat.</title>
        <authorList>
            <consortium name="International Wheat Genome Sequencing Consortium,"/>
            <person name="Marcussen T."/>
            <person name="Sandve S.R."/>
            <person name="Heier L."/>
            <person name="Spannagl M."/>
            <person name="Pfeifer M."/>
            <person name="Jakobsen K.S."/>
            <person name="Wulff B.B."/>
            <person name="Steuernagel B."/>
            <person name="Mayer K.F."/>
            <person name="Olsen O.A."/>
        </authorList>
    </citation>
    <scope>NUCLEOTIDE SEQUENCE [LARGE SCALE GENOMIC DNA]</scope>
    <source>
        <strain evidence="3">cv. AL8/78</strain>
    </source>
</reference>
<reference evidence="2" key="5">
    <citation type="journal article" date="2021" name="G3 (Bethesda)">
        <title>Aegilops tauschii genome assembly Aet v5.0 features greater sequence contiguity and improved annotation.</title>
        <authorList>
            <person name="Wang L."/>
            <person name="Zhu T."/>
            <person name="Rodriguez J.C."/>
            <person name="Deal K.R."/>
            <person name="Dubcovsky J."/>
            <person name="McGuire P.E."/>
            <person name="Lux T."/>
            <person name="Spannagl M."/>
            <person name="Mayer K.F.X."/>
            <person name="Baldrich P."/>
            <person name="Meyers B.C."/>
            <person name="Huo N."/>
            <person name="Gu Y.Q."/>
            <person name="Zhou H."/>
            <person name="Devos K.M."/>
            <person name="Bennetzen J.L."/>
            <person name="Unver T."/>
            <person name="Budak H."/>
            <person name="Gulick P.J."/>
            <person name="Galiba G."/>
            <person name="Kalapos B."/>
            <person name="Nelson D.R."/>
            <person name="Li P."/>
            <person name="You F.M."/>
            <person name="Luo M.C."/>
            <person name="Dvorak J."/>
        </authorList>
    </citation>
    <scope>NUCLEOTIDE SEQUENCE [LARGE SCALE GENOMIC DNA]</scope>
    <source>
        <strain evidence="2">cv. AL8/78</strain>
    </source>
</reference>
<evidence type="ECO:0000313" key="3">
    <source>
        <dbReference type="Proteomes" id="UP000015105"/>
    </source>
</evidence>
<reference evidence="2" key="3">
    <citation type="journal article" date="2017" name="Nature">
        <title>Genome sequence of the progenitor of the wheat D genome Aegilops tauschii.</title>
        <authorList>
            <person name="Luo M.C."/>
            <person name="Gu Y.Q."/>
            <person name="Puiu D."/>
            <person name="Wang H."/>
            <person name="Twardziok S.O."/>
            <person name="Deal K.R."/>
            <person name="Huo N."/>
            <person name="Zhu T."/>
            <person name="Wang L."/>
            <person name="Wang Y."/>
            <person name="McGuire P.E."/>
            <person name="Liu S."/>
            <person name="Long H."/>
            <person name="Ramasamy R.K."/>
            <person name="Rodriguez J.C."/>
            <person name="Van S.L."/>
            <person name="Yuan L."/>
            <person name="Wang Z."/>
            <person name="Xia Z."/>
            <person name="Xiao L."/>
            <person name="Anderson O.D."/>
            <person name="Ouyang S."/>
            <person name="Liang Y."/>
            <person name="Zimin A.V."/>
            <person name="Pertea G."/>
            <person name="Qi P."/>
            <person name="Bennetzen J.L."/>
            <person name="Dai X."/>
            <person name="Dawson M.W."/>
            <person name="Muller H.G."/>
            <person name="Kugler K."/>
            <person name="Rivarola-Duarte L."/>
            <person name="Spannagl M."/>
            <person name="Mayer K.F.X."/>
            <person name="Lu F.H."/>
            <person name="Bevan M.W."/>
            <person name="Leroy P."/>
            <person name="Li P."/>
            <person name="You F.M."/>
            <person name="Sun Q."/>
            <person name="Liu Z."/>
            <person name="Lyons E."/>
            <person name="Wicker T."/>
            <person name="Salzberg S.L."/>
            <person name="Devos K.M."/>
            <person name="Dvorak J."/>
        </authorList>
    </citation>
    <scope>NUCLEOTIDE SEQUENCE [LARGE SCALE GENOMIC DNA]</scope>
    <source>
        <strain evidence="2">cv. AL8/78</strain>
    </source>
</reference>
<protein>
    <submittedName>
        <fullName evidence="2">Uncharacterized protein</fullName>
    </submittedName>
</protein>
<evidence type="ECO:0000256" key="1">
    <source>
        <dbReference type="SAM" id="MobiDB-lite"/>
    </source>
</evidence>
<proteinExistence type="predicted"/>
<dbReference type="EnsemblPlants" id="AET4Gv20173500.3">
    <property type="protein sequence ID" value="AET4Gv20173500.3"/>
    <property type="gene ID" value="AET4Gv20173500"/>
</dbReference>
<feature type="region of interest" description="Disordered" evidence="1">
    <location>
        <begin position="40"/>
        <end position="106"/>
    </location>
</feature>
<reference evidence="2" key="4">
    <citation type="submission" date="2019-03" db="UniProtKB">
        <authorList>
            <consortium name="EnsemblPlants"/>
        </authorList>
    </citation>
    <scope>IDENTIFICATION</scope>
</reference>
<sequence length="106" mass="11791">SRLHSYRHIAIMFSSNVALAIKEKNCPSKIAMVGEWKPQNGQVRDEIDPSIPTDDKDFISSNTGMTDDDKDVATADEDTTGAGSASNMRKRGRHANHQIRELETYV</sequence>
<reference evidence="3" key="2">
    <citation type="journal article" date="2017" name="Nat. Plants">
        <title>The Aegilops tauschii genome reveals multiple impacts of transposons.</title>
        <authorList>
            <person name="Zhao G."/>
            <person name="Zou C."/>
            <person name="Li K."/>
            <person name="Wang K."/>
            <person name="Li T."/>
            <person name="Gao L."/>
            <person name="Zhang X."/>
            <person name="Wang H."/>
            <person name="Yang Z."/>
            <person name="Liu X."/>
            <person name="Jiang W."/>
            <person name="Mao L."/>
            <person name="Kong X."/>
            <person name="Jiao Y."/>
            <person name="Jia J."/>
        </authorList>
    </citation>
    <scope>NUCLEOTIDE SEQUENCE [LARGE SCALE GENOMIC DNA]</scope>
    <source>
        <strain evidence="3">cv. AL8/78</strain>
    </source>
</reference>